<organism evidence="1 2">
    <name type="scientific">Cotesia congregata</name>
    <name type="common">Parasitoid wasp</name>
    <name type="synonym">Apanteles congregatus</name>
    <dbReference type="NCBI Taxonomy" id="51543"/>
    <lineage>
        <taxon>Eukaryota</taxon>
        <taxon>Metazoa</taxon>
        <taxon>Ecdysozoa</taxon>
        <taxon>Arthropoda</taxon>
        <taxon>Hexapoda</taxon>
        <taxon>Insecta</taxon>
        <taxon>Pterygota</taxon>
        <taxon>Neoptera</taxon>
        <taxon>Endopterygota</taxon>
        <taxon>Hymenoptera</taxon>
        <taxon>Apocrita</taxon>
        <taxon>Ichneumonoidea</taxon>
        <taxon>Braconidae</taxon>
        <taxon>Microgastrinae</taxon>
        <taxon>Cotesia</taxon>
    </lineage>
</organism>
<reference evidence="1" key="1">
    <citation type="submission" date="2021-04" db="EMBL/GenBank/DDBJ databases">
        <authorList>
            <person name="Chebbi M.A.C M."/>
        </authorList>
    </citation>
    <scope>NUCLEOTIDE SEQUENCE</scope>
</reference>
<dbReference type="EMBL" id="CAJNRD030001123">
    <property type="protein sequence ID" value="CAG5102934.1"/>
    <property type="molecule type" value="Genomic_DNA"/>
</dbReference>
<proteinExistence type="predicted"/>
<evidence type="ECO:0000313" key="1">
    <source>
        <dbReference type="EMBL" id="CAG5102934.1"/>
    </source>
</evidence>
<protein>
    <submittedName>
        <fullName evidence="1">Uncharacterized protein</fullName>
    </submittedName>
</protein>
<keyword evidence="2" id="KW-1185">Reference proteome</keyword>
<dbReference type="AlphaFoldDB" id="A0A8J2HJ10"/>
<name>A0A8J2HJ10_COTCN</name>
<evidence type="ECO:0000313" key="2">
    <source>
        <dbReference type="Proteomes" id="UP000786811"/>
    </source>
</evidence>
<sequence>MYAFDLLTGGWADLLGFEIASDSGISKFSNVSRSLTTAMSVLVCEITVTWSTDAESLVSISTSSTCDYEFSSSSGSSWSAYCQWISNHNFEISIDSFNSVRLRVNSSTSLLQNSVPLSEIMTRAVPQVVNTLRKKSTTPFPVGVLTASASRYLV</sequence>
<gene>
    <name evidence="1" type="ORF">HICCMSTLAB_LOCUS11257</name>
</gene>
<comment type="caution">
    <text evidence="1">The sequence shown here is derived from an EMBL/GenBank/DDBJ whole genome shotgun (WGS) entry which is preliminary data.</text>
</comment>
<accession>A0A8J2HJ10</accession>
<dbReference type="Proteomes" id="UP000786811">
    <property type="component" value="Unassembled WGS sequence"/>
</dbReference>